<evidence type="ECO:0000313" key="1">
    <source>
        <dbReference type="EMBL" id="KXA89367.1"/>
    </source>
</evidence>
<proteinExistence type="predicted"/>
<reference evidence="1 2" key="1">
    <citation type="journal article" date="2016" name="Sci. Rep.">
        <title>Metabolic traits of an uncultured archaeal lineage -MSBL1- from brine pools of the Red Sea.</title>
        <authorList>
            <person name="Mwirichia R."/>
            <person name="Alam I."/>
            <person name="Rashid M."/>
            <person name="Vinu M."/>
            <person name="Ba-Alawi W."/>
            <person name="Anthony Kamau A."/>
            <person name="Kamanda Ngugi D."/>
            <person name="Goker M."/>
            <person name="Klenk H.P."/>
            <person name="Bajic V."/>
            <person name="Stingl U."/>
        </authorList>
    </citation>
    <scope>NUCLEOTIDE SEQUENCE [LARGE SCALE GENOMIC DNA]</scope>
    <source>
        <strain evidence="1">SCGC-AAA259B11</strain>
    </source>
</reference>
<gene>
    <name evidence="1" type="ORF">AKJ61_03075</name>
</gene>
<dbReference type="PANTHER" id="PTHR34614:SF2">
    <property type="entry name" value="TRANSPOSASE IS4-LIKE DOMAIN-CONTAINING PROTEIN"/>
    <property type="match status" value="1"/>
</dbReference>
<dbReference type="EMBL" id="LHXK01000040">
    <property type="protein sequence ID" value="KXA89367.1"/>
    <property type="molecule type" value="Genomic_DNA"/>
</dbReference>
<dbReference type="InterPro" id="IPR012337">
    <property type="entry name" value="RNaseH-like_sf"/>
</dbReference>
<name>A0A133U5A1_9EURY</name>
<protein>
    <recommendedName>
        <fullName evidence="3">Transposase IS4-like domain-containing protein</fullName>
    </recommendedName>
</protein>
<sequence length="172" mass="20255">MGANDDEVSDAFDWSFDEEVQSFSWSFDEDEWERVVEETGKSLLFTSREDWGAERIVRAYGGKWRVERSFRLLKGPVPLRPIYHWEGERVREHCFLIFLLLVVHRFLMEEVREPVLKEFGIGEEAVLHLLRSFDLVTGKRSDSSKPSFSLEEPDEIQEVIIDSLDLERFIPD</sequence>
<dbReference type="AlphaFoldDB" id="A0A133U5A1"/>
<dbReference type="Proteomes" id="UP000070184">
    <property type="component" value="Unassembled WGS sequence"/>
</dbReference>
<dbReference type="PANTHER" id="PTHR34614">
    <property type="match status" value="1"/>
</dbReference>
<evidence type="ECO:0008006" key="3">
    <source>
        <dbReference type="Google" id="ProtNLM"/>
    </source>
</evidence>
<organism evidence="1 2">
    <name type="scientific">candidate division MSBL1 archaeon SCGC-AAA259B11</name>
    <dbReference type="NCBI Taxonomy" id="1698260"/>
    <lineage>
        <taxon>Archaea</taxon>
        <taxon>Methanobacteriati</taxon>
        <taxon>Methanobacteriota</taxon>
        <taxon>candidate division MSBL1</taxon>
    </lineage>
</organism>
<comment type="caution">
    <text evidence="1">The sequence shown here is derived from an EMBL/GenBank/DDBJ whole genome shotgun (WGS) entry which is preliminary data.</text>
</comment>
<keyword evidence="2" id="KW-1185">Reference proteome</keyword>
<accession>A0A133U5A1</accession>
<evidence type="ECO:0000313" key="2">
    <source>
        <dbReference type="Proteomes" id="UP000070184"/>
    </source>
</evidence>
<dbReference type="SUPFAM" id="SSF53098">
    <property type="entry name" value="Ribonuclease H-like"/>
    <property type="match status" value="1"/>
</dbReference>